<dbReference type="GO" id="GO:0000428">
    <property type="term" value="C:DNA-directed RNA polymerase complex"/>
    <property type="evidence" value="ECO:0007669"/>
    <property type="project" value="UniProtKB-KW"/>
</dbReference>
<reference evidence="19 20" key="1">
    <citation type="journal article" date="2024" name="Science">
        <title>Giant polyketide synthase enzymes in the biosynthesis of giant marine polyether toxins.</title>
        <authorList>
            <person name="Fallon T.R."/>
            <person name="Shende V.V."/>
            <person name="Wierzbicki I.H."/>
            <person name="Pendleton A.L."/>
            <person name="Watervoot N.F."/>
            <person name="Auber R.P."/>
            <person name="Gonzalez D.J."/>
            <person name="Wisecaver J.H."/>
            <person name="Moore B.S."/>
        </authorList>
    </citation>
    <scope>NUCLEOTIDE SEQUENCE [LARGE SCALE GENOMIC DNA]</scope>
    <source>
        <strain evidence="19 20">12B1</strain>
    </source>
</reference>
<keyword evidence="9 12" id="KW-0804">Transcription</keyword>
<evidence type="ECO:0000256" key="3">
    <source>
        <dbReference type="ARBA" id="ARBA00022478"/>
    </source>
</evidence>
<evidence type="ECO:0000256" key="2">
    <source>
        <dbReference type="ARBA" id="ARBA00006835"/>
    </source>
</evidence>
<gene>
    <name evidence="19" type="ORF">AB1Y20_014087</name>
</gene>
<keyword evidence="20" id="KW-1185">Reference proteome</keyword>
<dbReference type="Gene3D" id="3.90.1800.10">
    <property type="entry name" value="RNA polymerase alpha subunit dimerisation domain"/>
    <property type="match status" value="1"/>
</dbReference>
<dbReference type="Pfam" id="PF04561">
    <property type="entry name" value="RNA_pol_Rpb2_2"/>
    <property type="match status" value="1"/>
</dbReference>
<keyword evidence="7" id="KW-0863">Zinc-finger</keyword>
<evidence type="ECO:0000256" key="10">
    <source>
        <dbReference type="ARBA" id="ARBA00023242"/>
    </source>
</evidence>
<dbReference type="Gene3D" id="2.40.50.150">
    <property type="match status" value="1"/>
</dbReference>
<dbReference type="PROSITE" id="PS01166">
    <property type="entry name" value="RNA_POL_BETA"/>
    <property type="match status" value="1"/>
</dbReference>
<evidence type="ECO:0000256" key="4">
    <source>
        <dbReference type="ARBA" id="ARBA00022679"/>
    </source>
</evidence>
<dbReference type="Pfam" id="PF04560">
    <property type="entry name" value="RNA_pol_Rpb2_7"/>
    <property type="match status" value="1"/>
</dbReference>
<dbReference type="GO" id="GO:0032549">
    <property type="term" value="F:ribonucleoside binding"/>
    <property type="evidence" value="ECO:0007669"/>
    <property type="project" value="InterPro"/>
</dbReference>
<comment type="catalytic activity">
    <reaction evidence="12">
        <text>RNA(n) + a ribonucleoside 5'-triphosphate = RNA(n+1) + diphosphate</text>
        <dbReference type="Rhea" id="RHEA:21248"/>
        <dbReference type="Rhea" id="RHEA-COMP:14527"/>
        <dbReference type="Rhea" id="RHEA-COMP:17342"/>
        <dbReference type="ChEBI" id="CHEBI:33019"/>
        <dbReference type="ChEBI" id="CHEBI:61557"/>
        <dbReference type="ChEBI" id="CHEBI:140395"/>
        <dbReference type="EC" id="2.7.7.6"/>
    </reaction>
</comment>
<dbReference type="CDD" id="cd00653">
    <property type="entry name" value="RNA_pol_B_RPB2"/>
    <property type="match status" value="1"/>
</dbReference>
<dbReference type="InterPro" id="IPR007120">
    <property type="entry name" value="DNA-dir_RNAP_su2_dom"/>
</dbReference>
<dbReference type="EC" id="2.7.7.6" evidence="12"/>
<dbReference type="InterPro" id="IPR007641">
    <property type="entry name" value="RNA_pol_Rpb2_7"/>
</dbReference>
<dbReference type="InterPro" id="IPR037034">
    <property type="entry name" value="RNA_pol_Rpb2_2_sf"/>
</dbReference>
<feature type="domain" description="RNA polymerase Rpb2" evidence="14">
    <location>
        <begin position="1034"/>
        <end position="1134"/>
    </location>
</feature>
<comment type="subcellular location">
    <subcellularLocation>
        <location evidence="1">Nucleus</location>
    </subcellularLocation>
</comment>
<dbReference type="InterPro" id="IPR007121">
    <property type="entry name" value="RNA_pol_bsu_CS"/>
</dbReference>
<keyword evidence="8" id="KW-0862">Zinc</keyword>
<evidence type="ECO:0000256" key="12">
    <source>
        <dbReference type="RuleBase" id="RU363031"/>
    </source>
</evidence>
<evidence type="ECO:0000259" key="13">
    <source>
        <dbReference type="Pfam" id="PF00562"/>
    </source>
</evidence>
<dbReference type="InterPro" id="IPR037033">
    <property type="entry name" value="DNA-dir_RNAP_su2_hyb_sf"/>
</dbReference>
<comment type="function">
    <text evidence="12">DNA-dependent RNA polymerase catalyzes the transcription of DNA into RNA using the four ribonucleoside triphosphates as substrates.</text>
</comment>
<evidence type="ECO:0000313" key="19">
    <source>
        <dbReference type="EMBL" id="KAL1498780.1"/>
    </source>
</evidence>
<dbReference type="FunFam" id="2.40.270.10:FF:000011">
    <property type="entry name" value="DNA-directed RNA polymerase subunit beta"/>
    <property type="match status" value="1"/>
</dbReference>
<dbReference type="InterPro" id="IPR009674">
    <property type="entry name" value="Rpa2_dom_4"/>
</dbReference>
<comment type="caution">
    <text evidence="19">The sequence shown here is derived from an EMBL/GenBank/DDBJ whole genome shotgun (WGS) entry which is preliminary data.</text>
</comment>
<dbReference type="FunFam" id="2.40.270.10:FF:000006">
    <property type="entry name" value="DNA-directed RNA polymerase subunit beta"/>
    <property type="match status" value="1"/>
</dbReference>
<dbReference type="InterPro" id="IPR007644">
    <property type="entry name" value="RNA_pol_bsu_protrusion"/>
</dbReference>
<dbReference type="Gene3D" id="3.90.1110.10">
    <property type="entry name" value="RNA polymerase Rpb2, domain 2"/>
    <property type="match status" value="1"/>
</dbReference>
<dbReference type="FunFam" id="3.90.1800.10:FF:000004">
    <property type="entry name" value="DNA-directed RNA polymerase subunit beta"/>
    <property type="match status" value="1"/>
</dbReference>
<evidence type="ECO:0000259" key="15">
    <source>
        <dbReference type="Pfam" id="PF04561"/>
    </source>
</evidence>
<sequence length="1139" mass="125750">MAEPLTALLAPHVDSFDHFVTETLPALAAAVEPVELAALPPAAPLVRLWIDSLVLGRPLRPAHGGLDVRPMLPAEARERGLSYRGQLNAIVCRQVGDADVERYPRALGLLPVMVRSKRCHLRGLSSAQLEARGEEANELGGYFICNGNERAIRLLIAPRRNHLMGIVRPSFTNRGAEFTQFGVVLRCGRRDGTSQTVALHLLSSGSSRLRVTIRKQEFFVPVVILLKALVQCSDYTIYKRAIGGDFSDSYVSDRLVATLREHSSLGKEMHSREHCLAFLGSRFRPVMQSPARLSDVQVGELFLQRFVLVNVEAKDLNGKWELLVVMMQKLFALSAGRIKEDNPDSLVHQEVLLPGQLYGMIVKEQLAGWLSALRDAAERELLAAATKGEVRYDDAKWFRTSLERASSKVDVGRKLDYFLGTGNLVSESGLDLQQNSGFTIVAERLNYWRFLSHFRSIHRGAFFTQLRTTTVRKLLPDSWGFLCPVHTPDGSPCGLLNHLSAHCAISQLAADHAEVRAEISPALVEAGAVLLPVGGELPSALYLPVLLNSQLLGRVHVDAAAAAAAALRQLKVGWGERGRRPIDASVSTLEIALVLPRADGRFAGLFLYSGAARFLRPVVNLQLQTVEQVGPLEQTTLRIAYSEHTLQPGESTHREISPSNLFSVVASLTPFCDFNQSPRNMYQCQMGKQTMGTPYHSFPHRTDTKTYRIQSPQSPIVRNEAYTKYKMDDYATGTNAVVAVISYTGYDMEDAMIINKGSYERGFGHASVYTTTTIDLNELRRKGEPLCHSFGNRGEGEAGDASLFEPSLGADGLPHVGMKVEKGDPLCTIVDESTGRHTVKRHKSSEPAVVEEVRLLASDSSSATCDKASIKLRYNRNPVPGDKFSSRHGQKGVMSRLWPTEDMPFTESGITPDILFNPHGFPSRMTIGMLLETMAGKAGAMHAVVQDGTPFRFSEKHRAVDHFGEQLRAAGYAYHGTETMYSGVYGVEMQVQIFVGVVYYQRLRHMVSDKDQVRATGPINQVTHQPVHGRKVHGGIRLGEMERDALLAHGASFIVQERLLHCSDEAKSLICGKCRSLLSPSMLPPRGGIAHGELRQAFCRTCESGDDVEMITLPYIFQYLTNELAAMNIKTQLSLSERR</sequence>
<dbReference type="GO" id="GO:0003899">
    <property type="term" value="F:DNA-directed RNA polymerase activity"/>
    <property type="evidence" value="ECO:0007669"/>
    <property type="project" value="UniProtKB-EC"/>
</dbReference>
<dbReference type="InterPro" id="IPR014724">
    <property type="entry name" value="RNA_pol_RPB2_OB-fold"/>
</dbReference>
<dbReference type="GO" id="GO:0005634">
    <property type="term" value="C:nucleus"/>
    <property type="evidence" value="ECO:0007669"/>
    <property type="project" value="UniProtKB-SubCell"/>
</dbReference>
<dbReference type="EMBL" id="JBGBPQ010000027">
    <property type="protein sequence ID" value="KAL1498780.1"/>
    <property type="molecule type" value="Genomic_DNA"/>
</dbReference>
<evidence type="ECO:0000259" key="18">
    <source>
        <dbReference type="Pfam" id="PF06883"/>
    </source>
</evidence>
<dbReference type="PANTHER" id="PTHR20856">
    <property type="entry name" value="DNA-DIRECTED RNA POLYMERASE I SUBUNIT 2"/>
    <property type="match status" value="1"/>
</dbReference>
<dbReference type="Gene3D" id="2.40.270.10">
    <property type="entry name" value="DNA-directed RNA polymerase, subunit 2, domain 6"/>
    <property type="match status" value="1"/>
</dbReference>
<dbReference type="GO" id="GO:0006351">
    <property type="term" value="P:DNA-templated transcription"/>
    <property type="evidence" value="ECO:0007669"/>
    <property type="project" value="InterPro"/>
</dbReference>
<organism evidence="19 20">
    <name type="scientific">Prymnesium parvum</name>
    <name type="common">Toxic golden alga</name>
    <dbReference type="NCBI Taxonomy" id="97485"/>
    <lineage>
        <taxon>Eukaryota</taxon>
        <taxon>Haptista</taxon>
        <taxon>Haptophyta</taxon>
        <taxon>Prymnesiophyceae</taxon>
        <taxon>Prymnesiales</taxon>
        <taxon>Prymnesiaceae</taxon>
        <taxon>Prymnesium</taxon>
    </lineage>
</organism>
<keyword evidence="4 12" id="KW-0808">Transferase</keyword>
<feature type="domain" description="DNA-directed RNA polymerase subunit 2 hybrid-binding" evidence="13">
    <location>
        <begin position="665"/>
        <end position="1031"/>
    </location>
</feature>
<evidence type="ECO:0000259" key="17">
    <source>
        <dbReference type="Pfam" id="PF04565"/>
    </source>
</evidence>
<feature type="domain" description="RNA polymerase beta subunit protrusion" evidence="16">
    <location>
        <begin position="8"/>
        <end position="381"/>
    </location>
</feature>
<feature type="domain" description="RNA polymerase Rpb2" evidence="17">
    <location>
        <begin position="441"/>
        <end position="505"/>
    </location>
</feature>
<protein>
    <recommendedName>
        <fullName evidence="12">DNA-directed RNA polymerase subunit beta</fullName>
        <ecNumber evidence="12">2.7.7.6</ecNumber>
    </recommendedName>
</protein>
<keyword evidence="10" id="KW-0539">Nucleus</keyword>
<evidence type="ECO:0000256" key="6">
    <source>
        <dbReference type="ARBA" id="ARBA00022723"/>
    </source>
</evidence>
<evidence type="ECO:0000313" key="20">
    <source>
        <dbReference type="Proteomes" id="UP001515480"/>
    </source>
</evidence>
<evidence type="ECO:0000256" key="1">
    <source>
        <dbReference type="ARBA" id="ARBA00004123"/>
    </source>
</evidence>
<evidence type="ECO:0000259" key="16">
    <source>
        <dbReference type="Pfam" id="PF04563"/>
    </source>
</evidence>
<name>A0AB34IFF0_PRYPA</name>
<evidence type="ECO:0000259" key="14">
    <source>
        <dbReference type="Pfam" id="PF04560"/>
    </source>
</evidence>
<dbReference type="GO" id="GO:0003677">
    <property type="term" value="F:DNA binding"/>
    <property type="evidence" value="ECO:0007669"/>
    <property type="project" value="InterPro"/>
</dbReference>
<keyword evidence="6" id="KW-0479">Metal-binding</keyword>
<evidence type="ECO:0000256" key="11">
    <source>
        <dbReference type="RuleBase" id="RU000434"/>
    </source>
</evidence>
<feature type="domain" description="DNA-directed RNA polymerase I subunit RPA2" evidence="18">
    <location>
        <begin position="552"/>
        <end position="616"/>
    </location>
</feature>
<keyword evidence="3 12" id="KW-0240">DNA-directed RNA polymerase</keyword>
<accession>A0AB34IFF0</accession>
<evidence type="ECO:0000256" key="8">
    <source>
        <dbReference type="ARBA" id="ARBA00022833"/>
    </source>
</evidence>
<dbReference type="Proteomes" id="UP001515480">
    <property type="component" value="Unassembled WGS sequence"/>
</dbReference>
<dbReference type="Gene3D" id="3.90.1100.10">
    <property type="match status" value="2"/>
</dbReference>
<dbReference type="InterPro" id="IPR015712">
    <property type="entry name" value="DNA-dir_RNA_pol_su2"/>
</dbReference>
<feature type="domain" description="RNA polymerase Rpb2" evidence="15">
    <location>
        <begin position="187"/>
        <end position="351"/>
    </location>
</feature>
<dbReference type="Pfam" id="PF04563">
    <property type="entry name" value="RNA_pol_Rpb2_1"/>
    <property type="match status" value="1"/>
</dbReference>
<dbReference type="Pfam" id="PF04565">
    <property type="entry name" value="RNA_pol_Rpb2_3"/>
    <property type="match status" value="1"/>
</dbReference>
<dbReference type="SUPFAM" id="SSF64484">
    <property type="entry name" value="beta and beta-prime subunits of DNA dependent RNA-polymerase"/>
    <property type="match status" value="1"/>
</dbReference>
<dbReference type="GO" id="GO:0008270">
    <property type="term" value="F:zinc ion binding"/>
    <property type="evidence" value="ECO:0007669"/>
    <property type="project" value="UniProtKB-KW"/>
</dbReference>
<proteinExistence type="inferred from homology"/>
<dbReference type="Pfam" id="PF06883">
    <property type="entry name" value="RNA_pol_Rpa2_4"/>
    <property type="match status" value="1"/>
</dbReference>
<comment type="similarity">
    <text evidence="2 11">Belongs to the RNA polymerase beta chain family.</text>
</comment>
<dbReference type="InterPro" id="IPR007645">
    <property type="entry name" value="RNA_pol_Rpb2_3"/>
</dbReference>
<dbReference type="AlphaFoldDB" id="A0AB34IFF0"/>
<dbReference type="InterPro" id="IPR007642">
    <property type="entry name" value="RNA_pol_Rpb2_2"/>
</dbReference>
<evidence type="ECO:0000256" key="9">
    <source>
        <dbReference type="ARBA" id="ARBA00023163"/>
    </source>
</evidence>
<evidence type="ECO:0000256" key="5">
    <source>
        <dbReference type="ARBA" id="ARBA00022695"/>
    </source>
</evidence>
<keyword evidence="5 12" id="KW-0548">Nucleotidyltransferase</keyword>
<evidence type="ECO:0000256" key="7">
    <source>
        <dbReference type="ARBA" id="ARBA00022771"/>
    </source>
</evidence>
<dbReference type="Pfam" id="PF00562">
    <property type="entry name" value="RNA_pol_Rpb2_6"/>
    <property type="match status" value="1"/>
</dbReference>